<dbReference type="RefSeq" id="WP_135788864.1">
    <property type="nucleotide sequence ID" value="NZ_SRRT01000013.1"/>
</dbReference>
<keyword evidence="1" id="KW-1133">Transmembrane helix</keyword>
<organism evidence="2 3">
    <name type="scientific">Streptomyces bauhiniae</name>
    <dbReference type="NCBI Taxonomy" id="2340725"/>
    <lineage>
        <taxon>Bacteria</taxon>
        <taxon>Bacillati</taxon>
        <taxon>Actinomycetota</taxon>
        <taxon>Actinomycetes</taxon>
        <taxon>Kitasatosporales</taxon>
        <taxon>Streptomycetaceae</taxon>
        <taxon>Streptomyces</taxon>
    </lineage>
</organism>
<reference evidence="2 3" key="1">
    <citation type="submission" date="2019-04" db="EMBL/GenBank/DDBJ databases">
        <title>Streptomyces sp. nov. Bv016 isolated from bark of Buahinia variegata.</title>
        <authorList>
            <person name="Kanchanasin P."/>
            <person name="Tanasupawat S."/>
            <person name="Yuki M."/>
            <person name="Kudo T."/>
        </authorList>
    </citation>
    <scope>NUCLEOTIDE SEQUENCE [LARGE SCALE GENOMIC DNA]</scope>
    <source>
        <strain evidence="2 3">Bv016</strain>
    </source>
</reference>
<gene>
    <name evidence="2" type="ORF">E5083_30235</name>
</gene>
<dbReference type="GeneID" id="95451853"/>
<evidence type="ECO:0000313" key="3">
    <source>
        <dbReference type="Proteomes" id="UP000298159"/>
    </source>
</evidence>
<keyword evidence="1" id="KW-0812">Transmembrane</keyword>
<feature type="transmembrane region" description="Helical" evidence="1">
    <location>
        <begin position="55"/>
        <end position="74"/>
    </location>
</feature>
<evidence type="ECO:0000313" key="2">
    <source>
        <dbReference type="EMBL" id="TGN72218.1"/>
    </source>
</evidence>
<comment type="caution">
    <text evidence="2">The sequence shown here is derived from an EMBL/GenBank/DDBJ whole genome shotgun (WGS) entry which is preliminary data.</text>
</comment>
<dbReference type="AlphaFoldDB" id="A0A4Z1CTK0"/>
<evidence type="ECO:0000256" key="1">
    <source>
        <dbReference type="SAM" id="Phobius"/>
    </source>
</evidence>
<sequence>MRRIVPTRRCTDCDTYNSVLRPACSVCHQPMPGVTALRGRAGTVLRTGADWADTLGWTALVVLAGAAALQYGAGLVLTDLLPALAAYGLGQFAVFALEALAQAADPGPTWREAADAVAEAAGKLTASPDRAAAARELNRHGGIHPLTVLLRAAAVLSREEGTRAQETGDEQEALNQKRLEESLLSAARELDADVERAWL</sequence>
<name>A0A4Z1CTK0_9ACTN</name>
<dbReference type="EMBL" id="SRRT01000013">
    <property type="protein sequence ID" value="TGN72218.1"/>
    <property type="molecule type" value="Genomic_DNA"/>
</dbReference>
<keyword evidence="3" id="KW-1185">Reference proteome</keyword>
<keyword evidence="1" id="KW-0472">Membrane</keyword>
<protein>
    <submittedName>
        <fullName evidence="2">Uncharacterized protein</fullName>
    </submittedName>
</protein>
<accession>A0A4Z1CTK0</accession>
<proteinExistence type="predicted"/>
<dbReference type="Proteomes" id="UP000298159">
    <property type="component" value="Unassembled WGS sequence"/>
</dbReference>